<gene>
    <name evidence="4" type="primary">citE_20</name>
    <name evidence="4" type="ORF">SDC9_210241</name>
</gene>
<dbReference type="InterPro" id="IPR039480">
    <property type="entry name" value="C-C_Bond_Lyase-like"/>
</dbReference>
<evidence type="ECO:0000256" key="1">
    <source>
        <dbReference type="ARBA" id="ARBA00001946"/>
    </source>
</evidence>
<comment type="cofactor">
    <cofactor evidence="1">
        <name>Mg(2+)</name>
        <dbReference type="ChEBI" id="CHEBI:18420"/>
    </cofactor>
</comment>
<proteinExistence type="predicted"/>
<dbReference type="GO" id="GO:0008815">
    <property type="term" value="F:citrate (pro-3S)-lyase activity"/>
    <property type="evidence" value="ECO:0007669"/>
    <property type="project" value="UniProtKB-EC"/>
</dbReference>
<evidence type="ECO:0000313" key="4">
    <source>
        <dbReference type="EMBL" id="MPN62492.1"/>
    </source>
</evidence>
<dbReference type="PANTHER" id="PTHR32308:SF0">
    <property type="entry name" value="HPCH_HPAI ALDOLASE_CITRATE LYASE DOMAIN-CONTAINING PROTEIN"/>
    <property type="match status" value="1"/>
</dbReference>
<keyword evidence="4" id="KW-0456">Lyase</keyword>
<dbReference type="EMBL" id="VSSQ01140584">
    <property type="protein sequence ID" value="MPN62492.1"/>
    <property type="molecule type" value="Genomic_DNA"/>
</dbReference>
<evidence type="ECO:0000256" key="3">
    <source>
        <dbReference type="ARBA" id="ARBA00022842"/>
    </source>
</evidence>
<reference evidence="4" key="1">
    <citation type="submission" date="2019-08" db="EMBL/GenBank/DDBJ databases">
        <authorList>
            <person name="Kucharzyk K."/>
            <person name="Murdoch R.W."/>
            <person name="Higgins S."/>
            <person name="Loffler F."/>
        </authorList>
    </citation>
    <scope>NUCLEOTIDE SEQUENCE</scope>
</reference>
<dbReference type="Gene3D" id="3.20.20.60">
    <property type="entry name" value="Phosphoenolpyruvate-binding domains"/>
    <property type="match status" value="1"/>
</dbReference>
<comment type="caution">
    <text evidence="4">The sequence shown here is derived from an EMBL/GenBank/DDBJ whole genome shotgun (WGS) entry which is preliminary data.</text>
</comment>
<dbReference type="EC" id="4.1.3.6" evidence="4"/>
<dbReference type="SUPFAM" id="SSF51621">
    <property type="entry name" value="Phosphoenolpyruvate/pyruvate domain"/>
    <property type="match status" value="1"/>
</dbReference>
<sequence>MDVYDTPFTDTNDEEGLRLDAEHARALGFTGKAVISPRHVEVVNAAFTPTEREITYAREVLDVIEDGKKRGLGAVSLRGKMIDKPIVDRAERILAVARALGLGGADHE</sequence>
<dbReference type="PANTHER" id="PTHR32308">
    <property type="entry name" value="LYASE BETA SUBUNIT, PUTATIVE (AFU_ORTHOLOGUE AFUA_4G13030)-RELATED"/>
    <property type="match status" value="1"/>
</dbReference>
<dbReference type="AlphaFoldDB" id="A0A645JGZ0"/>
<dbReference type="GO" id="GO:0006107">
    <property type="term" value="P:oxaloacetate metabolic process"/>
    <property type="evidence" value="ECO:0007669"/>
    <property type="project" value="TreeGrafter"/>
</dbReference>
<organism evidence="4">
    <name type="scientific">bioreactor metagenome</name>
    <dbReference type="NCBI Taxonomy" id="1076179"/>
    <lineage>
        <taxon>unclassified sequences</taxon>
        <taxon>metagenomes</taxon>
        <taxon>ecological metagenomes</taxon>
    </lineage>
</organism>
<name>A0A645JGZ0_9ZZZZ</name>
<evidence type="ECO:0000256" key="2">
    <source>
        <dbReference type="ARBA" id="ARBA00022723"/>
    </source>
</evidence>
<keyword evidence="3" id="KW-0460">Magnesium</keyword>
<keyword evidence="2" id="KW-0479">Metal-binding</keyword>
<protein>
    <submittedName>
        <fullName evidence="4">Citrate lyase subunit beta</fullName>
        <ecNumber evidence="4">4.1.3.6</ecNumber>
    </submittedName>
</protein>
<accession>A0A645JGZ0</accession>
<dbReference type="GO" id="GO:0000287">
    <property type="term" value="F:magnesium ion binding"/>
    <property type="evidence" value="ECO:0007669"/>
    <property type="project" value="TreeGrafter"/>
</dbReference>
<dbReference type="Pfam" id="PF15617">
    <property type="entry name" value="C-C_Bond_Lyase"/>
    <property type="match status" value="1"/>
</dbReference>
<dbReference type="InterPro" id="IPR015813">
    <property type="entry name" value="Pyrv/PenolPyrv_kinase-like_dom"/>
</dbReference>
<dbReference type="InterPro" id="IPR040442">
    <property type="entry name" value="Pyrv_kinase-like_dom_sf"/>
</dbReference>